<organism evidence="1 2">
    <name type="scientific">Panagrolaimus sp. PS1159</name>
    <dbReference type="NCBI Taxonomy" id="55785"/>
    <lineage>
        <taxon>Eukaryota</taxon>
        <taxon>Metazoa</taxon>
        <taxon>Ecdysozoa</taxon>
        <taxon>Nematoda</taxon>
        <taxon>Chromadorea</taxon>
        <taxon>Rhabditida</taxon>
        <taxon>Tylenchina</taxon>
        <taxon>Panagrolaimomorpha</taxon>
        <taxon>Panagrolaimoidea</taxon>
        <taxon>Panagrolaimidae</taxon>
        <taxon>Panagrolaimus</taxon>
    </lineage>
</organism>
<protein>
    <submittedName>
        <fullName evidence="2">Methyltransferase domain-containing protein</fullName>
    </submittedName>
</protein>
<proteinExistence type="predicted"/>
<evidence type="ECO:0000313" key="2">
    <source>
        <dbReference type="WBParaSite" id="PS1159_v2.g6559.t1"/>
    </source>
</evidence>
<reference evidence="2" key="1">
    <citation type="submission" date="2022-11" db="UniProtKB">
        <authorList>
            <consortium name="WormBaseParasite"/>
        </authorList>
    </citation>
    <scope>IDENTIFICATION</scope>
</reference>
<dbReference type="WBParaSite" id="PS1159_v2.g6559.t1">
    <property type="protein sequence ID" value="PS1159_v2.g6559.t1"/>
    <property type="gene ID" value="PS1159_v2.g6559"/>
</dbReference>
<name>A0AC35GM73_9BILA</name>
<accession>A0AC35GM73</accession>
<dbReference type="Proteomes" id="UP000887580">
    <property type="component" value="Unplaced"/>
</dbReference>
<sequence length="264" mass="29450">MVAVSPLQNGEEFPAETYVTASKKWLGQSIIVYPSLLKVIGDRVNGKDIIDIGCGGGKFVQELIKLGANKIVGIDSNGEMIKSCRNNYNYTKDVIFREESSLDLSEESTYDFAFAIFVLHFNNNVAELRKSLINIARSLKPGGEFIAFVPNGVGDYNPTAMLGKMLGATVVLNTVPPIDGERLKIEFYNPEGEVIGETDMTFFYRSTYEHCLKDAGFVDIEWIDPIISEEGITKYGPEFFSPFFNPPKDIIFRARIPEETNSNL</sequence>
<evidence type="ECO:0000313" key="1">
    <source>
        <dbReference type="Proteomes" id="UP000887580"/>
    </source>
</evidence>